<keyword evidence="1" id="KW-1133">Transmembrane helix</keyword>
<evidence type="ECO:0000313" key="2">
    <source>
        <dbReference type="EMBL" id="ROV57754.1"/>
    </source>
</evidence>
<evidence type="ECO:0000256" key="1">
    <source>
        <dbReference type="SAM" id="Phobius"/>
    </source>
</evidence>
<comment type="caution">
    <text evidence="2">The sequence shown here is derived from an EMBL/GenBank/DDBJ whole genome shotgun (WGS) entry which is preliminary data.</text>
</comment>
<feature type="transmembrane region" description="Helical" evidence="1">
    <location>
        <begin position="12"/>
        <end position="33"/>
    </location>
</feature>
<accession>A0A3N3DTC8</accession>
<dbReference type="Proteomes" id="UP000278792">
    <property type="component" value="Unassembled WGS sequence"/>
</dbReference>
<name>A0A3N3DTC8_9VIBR</name>
<reference evidence="2 3" key="1">
    <citation type="submission" date="2018-11" db="EMBL/GenBank/DDBJ databases">
        <title>Vibrio ponticus strain CAIM 1751 pathogenic for the snapper Lutjanus guttatus.</title>
        <authorList>
            <person name="Soto-Rodriguez S."/>
            <person name="Lozano-Olvera R."/>
            <person name="Gomez-Gil B."/>
        </authorList>
    </citation>
    <scope>NUCLEOTIDE SEQUENCE [LARGE SCALE GENOMIC DNA]</scope>
    <source>
        <strain evidence="2 3">CAIM 1751</strain>
    </source>
</reference>
<dbReference type="AlphaFoldDB" id="A0A3N3DTC8"/>
<protein>
    <submittedName>
        <fullName evidence="2">Uncharacterized protein</fullName>
    </submittedName>
</protein>
<organism evidence="2 3">
    <name type="scientific">Vibrio ponticus</name>
    <dbReference type="NCBI Taxonomy" id="265668"/>
    <lineage>
        <taxon>Bacteria</taxon>
        <taxon>Pseudomonadati</taxon>
        <taxon>Pseudomonadota</taxon>
        <taxon>Gammaproteobacteria</taxon>
        <taxon>Vibrionales</taxon>
        <taxon>Vibrionaceae</taxon>
        <taxon>Vibrio</taxon>
    </lineage>
</organism>
<evidence type="ECO:0000313" key="3">
    <source>
        <dbReference type="Proteomes" id="UP000278792"/>
    </source>
</evidence>
<dbReference type="EMBL" id="RKIK01000117">
    <property type="protein sequence ID" value="ROV57754.1"/>
    <property type="molecule type" value="Genomic_DNA"/>
</dbReference>
<dbReference type="RefSeq" id="WP_123783651.1">
    <property type="nucleotide sequence ID" value="NZ_RKIK01000117.1"/>
</dbReference>
<keyword evidence="1" id="KW-0812">Transmembrane</keyword>
<proteinExistence type="predicted"/>
<sequence>MIEFKSVIGSLLFVFMTLFSIVLVISPTILFSLRDKSNDKVKAEFGLLFAKEGVLTVKGIKVQGFLRTYLVVTGVIFALLVVIKEATL</sequence>
<gene>
    <name evidence="2" type="ORF">EGH82_21670</name>
</gene>
<keyword evidence="1" id="KW-0472">Membrane</keyword>
<feature type="transmembrane region" description="Helical" evidence="1">
    <location>
        <begin position="65"/>
        <end position="83"/>
    </location>
</feature>